<keyword evidence="1" id="KW-0812">Transmembrane</keyword>
<protein>
    <submittedName>
        <fullName evidence="2">Uncharacterized protein</fullName>
    </submittedName>
</protein>
<keyword evidence="1" id="KW-1133">Transmembrane helix</keyword>
<evidence type="ECO:0000256" key="1">
    <source>
        <dbReference type="SAM" id="Phobius"/>
    </source>
</evidence>
<dbReference type="PANTHER" id="PTHR35830">
    <property type="entry name" value="OS05G0299200 PROTEIN"/>
    <property type="match status" value="1"/>
</dbReference>
<dbReference type="Proteomes" id="UP001234989">
    <property type="component" value="Chromosome 9"/>
</dbReference>
<proteinExistence type="predicted"/>
<feature type="transmembrane region" description="Helical" evidence="1">
    <location>
        <begin position="125"/>
        <end position="144"/>
    </location>
</feature>
<dbReference type="PANTHER" id="PTHR35830:SF1">
    <property type="entry name" value="OS05G0299200 PROTEIN"/>
    <property type="match status" value="1"/>
</dbReference>
<organism evidence="2 3">
    <name type="scientific">Solanum verrucosum</name>
    <dbReference type="NCBI Taxonomy" id="315347"/>
    <lineage>
        <taxon>Eukaryota</taxon>
        <taxon>Viridiplantae</taxon>
        <taxon>Streptophyta</taxon>
        <taxon>Embryophyta</taxon>
        <taxon>Tracheophyta</taxon>
        <taxon>Spermatophyta</taxon>
        <taxon>Magnoliopsida</taxon>
        <taxon>eudicotyledons</taxon>
        <taxon>Gunneridae</taxon>
        <taxon>Pentapetalae</taxon>
        <taxon>asterids</taxon>
        <taxon>lamiids</taxon>
        <taxon>Solanales</taxon>
        <taxon>Solanaceae</taxon>
        <taxon>Solanoideae</taxon>
        <taxon>Solaneae</taxon>
        <taxon>Solanum</taxon>
    </lineage>
</organism>
<gene>
    <name evidence="2" type="ORF">MTR67_041985</name>
</gene>
<accession>A0AAF0UMM4</accession>
<keyword evidence="3" id="KW-1185">Reference proteome</keyword>
<dbReference type="EMBL" id="CP133620">
    <property type="protein sequence ID" value="WMV48600.1"/>
    <property type="molecule type" value="Genomic_DNA"/>
</dbReference>
<evidence type="ECO:0000313" key="2">
    <source>
        <dbReference type="EMBL" id="WMV48600.1"/>
    </source>
</evidence>
<reference evidence="2" key="1">
    <citation type="submission" date="2023-08" db="EMBL/GenBank/DDBJ databases">
        <title>A de novo genome assembly of Solanum verrucosum Schlechtendal, a Mexican diploid species geographically isolated from the other diploid A-genome species in potato relatives.</title>
        <authorList>
            <person name="Hosaka K."/>
        </authorList>
    </citation>
    <scope>NUCLEOTIDE SEQUENCE</scope>
    <source>
        <tissue evidence="2">Young leaves</tissue>
    </source>
</reference>
<keyword evidence="1" id="KW-0472">Membrane</keyword>
<name>A0AAF0UMM4_SOLVR</name>
<sequence length="605" mass="69213">MNLSLYNISLSPSIRFTSPKRCRHYHVISRRISPSLPRRRHLRRRRLKKFSTEETPPSDQNLHFVLTVDNLPTKSLYSIKDLLHLKLGEFLHSGRAAIEDLRTLIRVDTDAGRVSFSCTRSTVKFLATLVVSSFLVIFTLRAIINLVRGIRLNSGNNNVELVYKRDRSLGGREVLVAKNETPTLDRKKPNVLDSDEGNSNWDWDRDRDSPISFSRRRKKKSSVEQLPKWWPVSTSGSDQVGAENQEEYQRMANRLIRAILDNRMTGKDILADDIIQLRRIGRISNVKVSFDTENARDTLFRVAVDFILNYCESTAGQSAFVLIDGEEAQNFVAGLADNVGLESTRAARMVSAAVAARTRSRFLQAWVSIMVGRICKLRRIMAEPIASSLTIDRCDPIDYLGQVLTWFKVASGFKINSSKCEIMPVGVVEDIDQSPRKLERIQRNFLWDAADGARKFHLVWWETVMSPKKWRELGIKDSKVFNKALLGNWLWRFGEEGLGKNDMFFIKSFYEKLLGGEEEVFSLVTQCGYQRCRGSGQDVDSSSSSLWSYHEAMGEYVLVVWYFLGYATNYERVDVQLEEGEKEEKTQGLEHGSTRVNVVRELLRG</sequence>
<evidence type="ECO:0000313" key="3">
    <source>
        <dbReference type="Proteomes" id="UP001234989"/>
    </source>
</evidence>
<dbReference type="AlphaFoldDB" id="A0AAF0UMM4"/>